<gene>
    <name evidence="2" type="ORF">NQX30_01585</name>
</gene>
<name>A0ABT7QK90_9GAMM</name>
<dbReference type="Pfam" id="PF04371">
    <property type="entry name" value="PAD_porph"/>
    <property type="match status" value="1"/>
</dbReference>
<reference evidence="2" key="2">
    <citation type="journal article" date="2023" name="Microbiome">
        <title>Synthase-selected sorting approach identifies a beta-lactone synthase in a nudibranch symbiotic bacterium.</title>
        <authorList>
            <person name="Dzunkova M."/>
            <person name="La Clair J.J."/>
            <person name="Tyml T."/>
            <person name="Doud D."/>
            <person name="Schulz F."/>
            <person name="Piquer-Esteban S."/>
            <person name="Porcel Sanchis D."/>
            <person name="Osborn A."/>
            <person name="Robinson D."/>
            <person name="Louie K.B."/>
            <person name="Bowen B.P."/>
            <person name="Bowers R.M."/>
            <person name="Lee J."/>
            <person name="Arnau V."/>
            <person name="Diaz-Villanueva W."/>
            <person name="Stepanauskas R."/>
            <person name="Gosliner T."/>
            <person name="Date S.V."/>
            <person name="Northen T.R."/>
            <person name="Cheng J.F."/>
            <person name="Burkart M.D."/>
            <person name="Woyke T."/>
        </authorList>
    </citation>
    <scope>NUCLEOTIDE SEQUENCE</scope>
    <source>
        <strain evidence="2">Df01</strain>
    </source>
</reference>
<sequence length="337" mass="36922">MNQEKTPATAGFWMPAEWAIHERCWMAWPCRQEAWPTNINLETIRAAYADVAQSIAAFEPVTMVAHPQDADNAAHMLGGAAEVLPLPIDDSWLRDNGPTFLVSDAGECAGIDWQFNAWGNKYHSYSADNAVAGHILQHLQLHRFVAPLVMEGGSFHTDGEGTLLITEQCQLNPNRNPHLSRADIEAYLRNYLGAKKIIWLAGNTYDEETDGHVDNAACFTAAGTVLAMQDDNDALLQENIRRLHNATDAEGRQLRVLTLPRPPICKRDDFAPASYINFYLANGGVIMPSFGIKEDDTAHSIIAEAFPNRKITSVPANVIVAGGGGIHCITQQQPAGN</sequence>
<protein>
    <submittedName>
        <fullName evidence="2">Agmatine deiminase family protein</fullName>
    </submittedName>
</protein>
<accession>A0ABT7QK90</accession>
<comment type="caution">
    <text evidence="2">The sequence shown here is derived from an EMBL/GenBank/DDBJ whole genome shotgun (WGS) entry which is preliminary data.</text>
</comment>
<proteinExistence type="predicted"/>
<dbReference type="EMBL" id="JANQAO010000001">
    <property type="protein sequence ID" value="MDM5147076.1"/>
    <property type="molecule type" value="Genomic_DNA"/>
</dbReference>
<evidence type="ECO:0000313" key="2">
    <source>
        <dbReference type="EMBL" id="MDM5147076.1"/>
    </source>
</evidence>
<evidence type="ECO:0000313" key="3">
    <source>
        <dbReference type="Proteomes" id="UP001168167"/>
    </source>
</evidence>
<dbReference type="PANTHER" id="PTHR31377:SF0">
    <property type="entry name" value="AGMATINE DEIMINASE-RELATED"/>
    <property type="match status" value="1"/>
</dbReference>
<dbReference type="InterPro" id="IPR007466">
    <property type="entry name" value="Peptidyl-Arg-deiminase_porph"/>
</dbReference>
<keyword evidence="1" id="KW-0378">Hydrolase</keyword>
<organism evidence="2 3">
    <name type="scientific">Candidatus Doriopsillibacter californiensis</name>
    <dbReference type="NCBI Taxonomy" id="2970740"/>
    <lineage>
        <taxon>Bacteria</taxon>
        <taxon>Pseudomonadati</taxon>
        <taxon>Pseudomonadota</taxon>
        <taxon>Gammaproteobacteria</taxon>
        <taxon>Candidatus Tethybacterales</taxon>
        <taxon>Candidatus Persebacteraceae</taxon>
        <taxon>Candidatus Doriopsillibacter</taxon>
    </lineage>
</organism>
<dbReference type="Proteomes" id="UP001168167">
    <property type="component" value="Unassembled WGS sequence"/>
</dbReference>
<reference evidence="2" key="1">
    <citation type="submission" date="2022-08" db="EMBL/GenBank/DDBJ databases">
        <authorList>
            <person name="Dzunkova M."/>
            <person name="La Clair J."/>
            <person name="Tyml T."/>
            <person name="Doud D."/>
            <person name="Schulz F."/>
            <person name="Piquer S."/>
            <person name="Porcel Sanchis D."/>
            <person name="Osborn A."/>
            <person name="Robinson D."/>
            <person name="Louie K.B."/>
            <person name="Bowen B.P."/>
            <person name="Bowers R."/>
            <person name="Lee J."/>
            <person name="Arnau Llombart V."/>
            <person name="Diaz Villanueva W."/>
            <person name="Gosliner T."/>
            <person name="Northen T."/>
            <person name="Cheng J.-F."/>
            <person name="Burkart M.D."/>
            <person name="Woyke T."/>
        </authorList>
    </citation>
    <scope>NUCLEOTIDE SEQUENCE</scope>
    <source>
        <strain evidence="2">Df01</strain>
    </source>
</reference>
<dbReference type="PANTHER" id="PTHR31377">
    <property type="entry name" value="AGMATINE DEIMINASE-RELATED"/>
    <property type="match status" value="1"/>
</dbReference>
<dbReference type="SUPFAM" id="SSF55909">
    <property type="entry name" value="Pentein"/>
    <property type="match status" value="1"/>
</dbReference>
<evidence type="ECO:0000256" key="1">
    <source>
        <dbReference type="ARBA" id="ARBA00022801"/>
    </source>
</evidence>
<keyword evidence="3" id="KW-1185">Reference proteome</keyword>
<dbReference type="Gene3D" id="3.75.10.10">
    <property type="entry name" value="L-arginine/glycine Amidinotransferase, Chain A"/>
    <property type="match status" value="1"/>
</dbReference>